<gene>
    <name evidence="7" type="ORF">CBR_g38096</name>
</gene>
<dbReference type="SMART" id="SM00088">
    <property type="entry name" value="PINT"/>
    <property type="match status" value="1"/>
</dbReference>
<dbReference type="STRING" id="69332.A0A388K0B1"/>
<comment type="similarity">
    <text evidence="5">Belongs to the eIF-3 subunit M family.</text>
</comment>
<dbReference type="InterPro" id="IPR000717">
    <property type="entry name" value="PCI_dom"/>
</dbReference>
<dbReference type="InterPro" id="IPR040750">
    <property type="entry name" value="eIF3m_C_helix"/>
</dbReference>
<keyword evidence="8" id="KW-1185">Reference proteome</keyword>
<comment type="subcellular location">
    <subcellularLocation>
        <location evidence="5">Cytoplasm</location>
    </subcellularLocation>
</comment>
<dbReference type="PANTHER" id="PTHR15350">
    <property type="entry name" value="COP9 SIGNALOSOME COMPLEX SUBUNIT 7/DENDRITIC CELL PROTEIN GA17"/>
    <property type="match status" value="1"/>
</dbReference>
<reference evidence="7 8" key="1">
    <citation type="journal article" date="2018" name="Cell">
        <title>The Chara Genome: Secondary Complexity and Implications for Plant Terrestrialization.</title>
        <authorList>
            <person name="Nishiyama T."/>
            <person name="Sakayama H."/>
            <person name="Vries J.D."/>
            <person name="Buschmann H."/>
            <person name="Saint-Marcoux D."/>
            <person name="Ullrich K.K."/>
            <person name="Haas F.B."/>
            <person name="Vanderstraeten L."/>
            <person name="Becker D."/>
            <person name="Lang D."/>
            <person name="Vosolsobe S."/>
            <person name="Rombauts S."/>
            <person name="Wilhelmsson P.K.I."/>
            <person name="Janitza P."/>
            <person name="Kern R."/>
            <person name="Heyl A."/>
            <person name="Rumpler F."/>
            <person name="Villalobos L.I.A.C."/>
            <person name="Clay J.M."/>
            <person name="Skokan R."/>
            <person name="Toyoda A."/>
            <person name="Suzuki Y."/>
            <person name="Kagoshima H."/>
            <person name="Schijlen E."/>
            <person name="Tajeshwar N."/>
            <person name="Catarino B."/>
            <person name="Hetherington A.J."/>
            <person name="Saltykova A."/>
            <person name="Bonnot C."/>
            <person name="Breuninger H."/>
            <person name="Symeonidi A."/>
            <person name="Radhakrishnan G.V."/>
            <person name="Van Nieuwerburgh F."/>
            <person name="Deforce D."/>
            <person name="Chang C."/>
            <person name="Karol K.G."/>
            <person name="Hedrich R."/>
            <person name="Ulvskov P."/>
            <person name="Glockner G."/>
            <person name="Delwiche C.F."/>
            <person name="Petrasek J."/>
            <person name="Van de Peer Y."/>
            <person name="Friml J."/>
            <person name="Beilby M."/>
            <person name="Dolan L."/>
            <person name="Kohara Y."/>
            <person name="Sugano S."/>
            <person name="Fujiyama A."/>
            <person name="Delaux P.-M."/>
            <person name="Quint M."/>
            <person name="TheiBen G."/>
            <person name="Hagemann M."/>
            <person name="Harholt J."/>
            <person name="Dunand C."/>
            <person name="Zachgo S."/>
            <person name="Langdale J."/>
            <person name="Maumus F."/>
            <person name="Straeten D.V.D."/>
            <person name="Gould S.B."/>
            <person name="Rensing S.A."/>
        </authorList>
    </citation>
    <scope>NUCLEOTIDE SEQUENCE [LARGE SCALE GENOMIC DNA]</scope>
    <source>
        <strain evidence="7 8">S276</strain>
    </source>
</reference>
<comment type="subunit">
    <text evidence="5">Component of the eukaryotic translation initiation factor 3 (eIF-3) complex.</text>
</comment>
<evidence type="ECO:0000259" key="6">
    <source>
        <dbReference type="PROSITE" id="PS50250"/>
    </source>
</evidence>
<dbReference type="GO" id="GO:0033290">
    <property type="term" value="C:eukaryotic 48S preinitiation complex"/>
    <property type="evidence" value="ECO:0007669"/>
    <property type="project" value="UniProtKB-UniRule"/>
</dbReference>
<dbReference type="GO" id="GO:0003743">
    <property type="term" value="F:translation initiation factor activity"/>
    <property type="evidence" value="ECO:0007669"/>
    <property type="project" value="UniProtKB-UniRule"/>
</dbReference>
<proteinExistence type="inferred from homology"/>
<dbReference type="Pfam" id="PF01399">
    <property type="entry name" value="PCI"/>
    <property type="match status" value="1"/>
</dbReference>
<name>A0A388K0B1_CHABU</name>
<organism evidence="7 8">
    <name type="scientific">Chara braunii</name>
    <name type="common">Braun's stonewort</name>
    <dbReference type="NCBI Taxonomy" id="69332"/>
    <lineage>
        <taxon>Eukaryota</taxon>
        <taxon>Viridiplantae</taxon>
        <taxon>Streptophyta</taxon>
        <taxon>Charophyceae</taxon>
        <taxon>Charales</taxon>
        <taxon>Characeae</taxon>
        <taxon>Chara</taxon>
    </lineage>
</organism>
<dbReference type="OrthoDB" id="10267031at2759"/>
<evidence type="ECO:0000313" key="8">
    <source>
        <dbReference type="Proteomes" id="UP000265515"/>
    </source>
</evidence>
<sequence>MTTLVETSDEEPTLAVARYVAQMAWADAGEDISEPAVAQYCAEAEDLMAAGRNVDLVSLLVTSADIVLSNASDKDLECIFMVICNVAAKATSEEEAMRMSSQITAALTAQTSKAALKIKLLFHLYNTIKKAPYARFLLYRRLLEFAIAAKVTDLVTPSLKRLEAFLKEWNVTVQDQRGLYLTATNLLREGRGSAAAKESFNFLLKFLSTFSGEDPQRLADVREYAVRAAVEYIKATDIFQCDLLDMAAVCQLESDPDYAHVYRLLKIFLTRKLDAYLVFVDEMGVAVIEALGLNHEECVTKMRLMSLAALGVEAPNGEIPYDVIRRNLEIDEDEVEMWVVRAISVKLLEAKMDQMREVVVVNRCLQRVFGPSQWVDLRAKLLQWRENLASVVRIVHHARVDGNGVPRELQQQVTA</sequence>
<keyword evidence="3 5" id="KW-0396">Initiation factor</keyword>
<evidence type="ECO:0000256" key="3">
    <source>
        <dbReference type="ARBA" id="ARBA00022540"/>
    </source>
</evidence>
<comment type="similarity">
    <text evidence="1">Belongs to the CSN7/EIF3M family. CSN7 subfamily.</text>
</comment>
<comment type="function">
    <text evidence="5">Component of the eukaryotic translation initiation factor 3 (eIF-3) complex, which is involved in protein synthesis of a specialized repertoire of mRNAs and, together with other initiation factors, stimulates binding of mRNA and methionyl-tRNAi to the 40S ribosome. The eIF-3 complex specifically targets and initiates translation of a subset of mRNAs involved in cell proliferation.</text>
</comment>
<dbReference type="GO" id="GO:0016282">
    <property type="term" value="C:eukaryotic 43S preinitiation complex"/>
    <property type="evidence" value="ECO:0007669"/>
    <property type="project" value="UniProtKB-UniRule"/>
</dbReference>
<dbReference type="EMBL" id="BFEA01000039">
    <property type="protein sequence ID" value="GBG63478.1"/>
    <property type="molecule type" value="Genomic_DNA"/>
</dbReference>
<dbReference type="AlphaFoldDB" id="A0A388K0B1"/>
<dbReference type="OMA" id="VCLKALW"/>
<dbReference type="InterPro" id="IPR045237">
    <property type="entry name" value="COPS7/eIF3m"/>
</dbReference>
<dbReference type="InterPro" id="IPR027528">
    <property type="entry name" value="eIF3m"/>
</dbReference>
<evidence type="ECO:0000313" key="7">
    <source>
        <dbReference type="EMBL" id="GBG63478.1"/>
    </source>
</evidence>
<dbReference type="PROSITE" id="PS50250">
    <property type="entry name" value="PCI"/>
    <property type="match status" value="1"/>
</dbReference>
<evidence type="ECO:0000256" key="4">
    <source>
        <dbReference type="ARBA" id="ARBA00022917"/>
    </source>
</evidence>
<keyword evidence="2 5" id="KW-0963">Cytoplasm</keyword>
<protein>
    <recommendedName>
        <fullName evidence="5">Eukaryotic translation initiation factor 3 subunit M</fullName>
        <shortName evidence="5">eIF3m</shortName>
    </recommendedName>
</protein>
<dbReference type="Gramene" id="GBG63478">
    <property type="protein sequence ID" value="GBG63478"/>
    <property type="gene ID" value="CBR_g38096"/>
</dbReference>
<comment type="caution">
    <text evidence="7">The sequence shown here is derived from an EMBL/GenBank/DDBJ whole genome shotgun (WGS) entry which is preliminary data.</text>
</comment>
<dbReference type="PANTHER" id="PTHR15350:SF2">
    <property type="entry name" value="EUKARYOTIC TRANSLATION INITIATION FACTOR 3 SUBUNIT M"/>
    <property type="match status" value="1"/>
</dbReference>
<dbReference type="Proteomes" id="UP000265515">
    <property type="component" value="Unassembled WGS sequence"/>
</dbReference>
<evidence type="ECO:0000256" key="2">
    <source>
        <dbReference type="ARBA" id="ARBA00022490"/>
    </source>
</evidence>
<keyword evidence="4 5" id="KW-0648">Protein biosynthesis</keyword>
<feature type="domain" description="PCI" evidence="6">
    <location>
        <begin position="195"/>
        <end position="366"/>
    </location>
</feature>
<dbReference type="GO" id="GO:0071541">
    <property type="term" value="C:eukaryotic translation initiation factor 3 complex, eIF3m"/>
    <property type="evidence" value="ECO:0007669"/>
    <property type="project" value="UniProtKB-UniRule"/>
</dbReference>
<accession>A0A388K0B1</accession>
<dbReference type="HAMAP" id="MF_03012">
    <property type="entry name" value="eIF3m"/>
    <property type="match status" value="1"/>
</dbReference>
<evidence type="ECO:0000256" key="5">
    <source>
        <dbReference type="HAMAP-Rule" id="MF_03012"/>
    </source>
</evidence>
<dbReference type="Pfam" id="PF18005">
    <property type="entry name" value="eIF3m_C_helix"/>
    <property type="match status" value="1"/>
</dbReference>
<evidence type="ECO:0000256" key="1">
    <source>
        <dbReference type="ARBA" id="ARBA00008482"/>
    </source>
</evidence>
<dbReference type="GO" id="GO:0001732">
    <property type="term" value="P:formation of cytoplasmic translation initiation complex"/>
    <property type="evidence" value="ECO:0007669"/>
    <property type="project" value="UniProtKB-UniRule"/>
</dbReference>